<keyword evidence="2" id="KW-0539">Nucleus</keyword>
<evidence type="ECO:0000313" key="5">
    <source>
        <dbReference type="Proteomes" id="UP001217918"/>
    </source>
</evidence>
<feature type="compositionally biased region" description="Low complexity" evidence="3">
    <location>
        <begin position="63"/>
        <end position="79"/>
    </location>
</feature>
<dbReference type="Pfam" id="PF05615">
    <property type="entry name" value="THOC7"/>
    <property type="match status" value="1"/>
</dbReference>
<dbReference type="GO" id="GO:0000445">
    <property type="term" value="C:THO complex part of transcription export complex"/>
    <property type="evidence" value="ECO:0007669"/>
    <property type="project" value="InterPro"/>
</dbReference>
<sequence>MASSWDALAEKDENELHKQRLLNVEAKPFKRITDRLSTLHGLASSRARQPPTPPPENHGDGADGTTTAPATGGAQTPPASAKPGPDMAQLKQDITLDFAAFVSNIERLQLLLTANVKQRALYTEKRGRILATELQLRESNLQLRAQLEQARAMLAQRRRFDELADQITRKPALRPRAEQATNLAKLEEEIASLEAESETYAATWRERRDQFARIMDEAMRLRRQIRDEKEENERREGMDDGDDQMDTPVGGAHADAECNQTPRPGLASGNATPRPDGEESPTRIASHEQEEQDPAESGGQKDVDDVEMAGAKDNEEPLAPAQDVEPGVKDDVDMVEIKHDVEVEDVQTAGQPEDMDSPLNSLPVEAEVPPQIVIEGQDGRHQDEMDTA</sequence>
<proteinExistence type="predicted"/>
<feature type="region of interest" description="Disordered" evidence="3">
    <location>
        <begin position="343"/>
        <end position="362"/>
    </location>
</feature>
<feature type="compositionally biased region" description="Basic and acidic residues" evidence="3">
    <location>
        <begin position="275"/>
        <end position="289"/>
    </location>
</feature>
<evidence type="ECO:0000313" key="4">
    <source>
        <dbReference type="EMBL" id="KAK2073601.1"/>
    </source>
</evidence>
<dbReference type="Proteomes" id="UP001217918">
    <property type="component" value="Unassembled WGS sequence"/>
</dbReference>
<dbReference type="InterPro" id="IPR008501">
    <property type="entry name" value="THOC7/Mft1"/>
</dbReference>
<feature type="compositionally biased region" description="Basic and acidic residues" evidence="3">
    <location>
        <begin position="8"/>
        <end position="18"/>
    </location>
</feature>
<feature type="compositionally biased region" description="Basic and acidic residues" evidence="3">
    <location>
        <begin position="224"/>
        <end position="238"/>
    </location>
</feature>
<comment type="caution">
    <text evidence="4">The sequence shown here is derived from an EMBL/GenBank/DDBJ whole genome shotgun (WGS) entry which is preliminary data.</text>
</comment>
<comment type="subcellular location">
    <subcellularLocation>
        <location evidence="1">Nucleus</location>
    </subcellularLocation>
</comment>
<keyword evidence="5" id="KW-1185">Reference proteome</keyword>
<feature type="region of interest" description="Disordered" evidence="3">
    <location>
        <begin position="1"/>
        <end position="87"/>
    </location>
</feature>
<feature type="region of interest" description="Disordered" evidence="3">
    <location>
        <begin position="224"/>
        <end position="329"/>
    </location>
</feature>
<protein>
    <recommendedName>
        <fullName evidence="6">Tho complex subunit 7</fullName>
    </recommendedName>
</protein>
<evidence type="ECO:0000256" key="2">
    <source>
        <dbReference type="ARBA" id="ARBA00023242"/>
    </source>
</evidence>
<accession>A0AAD9I9K7</accession>
<gene>
    <name evidence="4" type="ORF">P8C59_007873</name>
</gene>
<name>A0AAD9I9K7_9PEZI</name>
<evidence type="ECO:0008006" key="6">
    <source>
        <dbReference type="Google" id="ProtNLM"/>
    </source>
</evidence>
<evidence type="ECO:0000256" key="1">
    <source>
        <dbReference type="ARBA" id="ARBA00004123"/>
    </source>
</evidence>
<dbReference type="GO" id="GO:0006397">
    <property type="term" value="P:mRNA processing"/>
    <property type="evidence" value="ECO:0007669"/>
    <property type="project" value="InterPro"/>
</dbReference>
<dbReference type="EMBL" id="JAQQPM010000007">
    <property type="protein sequence ID" value="KAK2073601.1"/>
    <property type="molecule type" value="Genomic_DNA"/>
</dbReference>
<dbReference type="AlphaFoldDB" id="A0AAD9I9K7"/>
<reference evidence="4" key="1">
    <citation type="journal article" date="2023" name="Mol. Plant Microbe Interact.">
        <title>Elucidating the Obligate Nature and Biological Capacity of an Invasive Fungal Corn Pathogen.</title>
        <authorList>
            <person name="MacCready J.S."/>
            <person name="Roggenkamp E.M."/>
            <person name="Gdanetz K."/>
            <person name="Chilvers M.I."/>
        </authorList>
    </citation>
    <scope>NUCLEOTIDE SEQUENCE</scope>
    <source>
        <strain evidence="4">PM02</strain>
    </source>
</reference>
<organism evidence="4 5">
    <name type="scientific">Phyllachora maydis</name>
    <dbReference type="NCBI Taxonomy" id="1825666"/>
    <lineage>
        <taxon>Eukaryota</taxon>
        <taxon>Fungi</taxon>
        <taxon>Dikarya</taxon>
        <taxon>Ascomycota</taxon>
        <taxon>Pezizomycotina</taxon>
        <taxon>Sordariomycetes</taxon>
        <taxon>Sordariomycetidae</taxon>
        <taxon>Phyllachorales</taxon>
        <taxon>Phyllachoraceae</taxon>
        <taxon>Phyllachora</taxon>
    </lineage>
</organism>
<evidence type="ECO:0000256" key="3">
    <source>
        <dbReference type="SAM" id="MobiDB-lite"/>
    </source>
</evidence>